<keyword evidence="2" id="KW-0472">Membrane</keyword>
<sequence length="387" mass="44295">MLYTFTFIYPLIHIHAHSTKKSLRMSVQLNFFLTNACICYHRDIYKEAAHYFGDCFFYLFCSLGEVAASIISLFYLTLFYLVNLKFKGELMNSLSYFHDYLILFPFGKSIIIKFLFPLLNSLCGSLEKRLTLASSWKSVVLICHIHFFLKEKINFLDHSNFLIIHITLIFRNKDIKLLAQIDLPPWGSESILITLLSLSKKRIEHVFILADNLLAAFLASVKVGLCELPLEFLKLGKMVWISLSFAVENSILQGFPVHLPGRKECKTHYTCWCGPYVNQMKLMMVVTWIPCGSGVSHGFYFQYKPFKPPTPKIISRASHSKKKGKKTSKNPTTCSQPNSDPSSSQVINHSQELEKENAKVSVNLKGGIQCLMMSIKYFLNHILARGM</sequence>
<keyword evidence="2" id="KW-0812">Transmembrane</keyword>
<feature type="region of interest" description="Disordered" evidence="1">
    <location>
        <begin position="314"/>
        <end position="350"/>
    </location>
</feature>
<comment type="caution">
    <text evidence="3">The sequence shown here is derived from an EMBL/GenBank/DDBJ whole genome shotgun (WGS) entry which is preliminary data.</text>
</comment>
<protein>
    <submittedName>
        <fullName evidence="3">Uncharacterized protein</fullName>
    </submittedName>
</protein>
<proteinExistence type="predicted"/>
<keyword evidence="4" id="KW-1185">Reference proteome</keyword>
<evidence type="ECO:0000256" key="2">
    <source>
        <dbReference type="SAM" id="Phobius"/>
    </source>
</evidence>
<evidence type="ECO:0000313" key="4">
    <source>
        <dbReference type="Proteomes" id="UP000037035"/>
    </source>
</evidence>
<dbReference type="Proteomes" id="UP000037035">
    <property type="component" value="Unassembled WGS sequence"/>
</dbReference>
<keyword evidence="2" id="KW-1133">Transmembrane helix</keyword>
<dbReference type="AlphaFoldDB" id="A0A0L6UY30"/>
<gene>
    <name evidence="3" type="ORF">VP01_3326g1</name>
</gene>
<evidence type="ECO:0000256" key="1">
    <source>
        <dbReference type="SAM" id="MobiDB-lite"/>
    </source>
</evidence>
<dbReference type="VEuPathDB" id="FungiDB:VP01_3326g1"/>
<dbReference type="EMBL" id="LAVV01008309">
    <property type="protein sequence ID" value="KNZ53152.1"/>
    <property type="molecule type" value="Genomic_DNA"/>
</dbReference>
<feature type="compositionally biased region" description="Basic residues" evidence="1">
    <location>
        <begin position="318"/>
        <end position="328"/>
    </location>
</feature>
<evidence type="ECO:0000313" key="3">
    <source>
        <dbReference type="EMBL" id="KNZ53152.1"/>
    </source>
</evidence>
<name>A0A0L6UY30_9BASI</name>
<feature type="transmembrane region" description="Helical" evidence="2">
    <location>
        <begin position="56"/>
        <end position="80"/>
    </location>
</feature>
<feature type="compositionally biased region" description="Polar residues" evidence="1">
    <location>
        <begin position="330"/>
        <end position="350"/>
    </location>
</feature>
<feature type="transmembrane region" description="Helical" evidence="2">
    <location>
        <begin position="100"/>
        <end position="118"/>
    </location>
</feature>
<reference evidence="3 4" key="1">
    <citation type="submission" date="2015-08" db="EMBL/GenBank/DDBJ databases">
        <title>Next Generation Sequencing and Analysis of the Genome of Puccinia sorghi L Schw, the Causal Agent of Maize Common Rust.</title>
        <authorList>
            <person name="Rochi L."/>
            <person name="Burguener G."/>
            <person name="Darino M."/>
            <person name="Turjanski A."/>
            <person name="Kreff E."/>
            <person name="Dieguez M.J."/>
            <person name="Sacco F."/>
        </authorList>
    </citation>
    <scope>NUCLEOTIDE SEQUENCE [LARGE SCALE GENOMIC DNA]</scope>
    <source>
        <strain evidence="3 4">RO10H11247</strain>
    </source>
</reference>
<organism evidence="3 4">
    <name type="scientific">Puccinia sorghi</name>
    <dbReference type="NCBI Taxonomy" id="27349"/>
    <lineage>
        <taxon>Eukaryota</taxon>
        <taxon>Fungi</taxon>
        <taxon>Dikarya</taxon>
        <taxon>Basidiomycota</taxon>
        <taxon>Pucciniomycotina</taxon>
        <taxon>Pucciniomycetes</taxon>
        <taxon>Pucciniales</taxon>
        <taxon>Pucciniaceae</taxon>
        <taxon>Puccinia</taxon>
    </lineage>
</organism>
<accession>A0A0L6UY30</accession>